<dbReference type="Proteomes" id="UP001202328">
    <property type="component" value="Unassembled WGS sequence"/>
</dbReference>
<proteinExistence type="predicted"/>
<keyword evidence="2" id="KW-1185">Reference proteome</keyword>
<accession>A0AAD4SBP1</accession>
<protein>
    <submittedName>
        <fullName evidence="1">Uncharacterized protein</fullName>
    </submittedName>
</protein>
<organism evidence="1 2">
    <name type="scientific">Papaver atlanticum</name>
    <dbReference type="NCBI Taxonomy" id="357466"/>
    <lineage>
        <taxon>Eukaryota</taxon>
        <taxon>Viridiplantae</taxon>
        <taxon>Streptophyta</taxon>
        <taxon>Embryophyta</taxon>
        <taxon>Tracheophyta</taxon>
        <taxon>Spermatophyta</taxon>
        <taxon>Magnoliopsida</taxon>
        <taxon>Ranunculales</taxon>
        <taxon>Papaveraceae</taxon>
        <taxon>Papaveroideae</taxon>
        <taxon>Papaver</taxon>
    </lineage>
</organism>
<evidence type="ECO:0000313" key="1">
    <source>
        <dbReference type="EMBL" id="KAI3895731.1"/>
    </source>
</evidence>
<sequence length="77" mass="8886">MLKQRILSEWEFEFQLGNIVIHPASNLSKELLQNGVLRYYYFLVHVQSKNGERKSSLVLTKVGALDCVTFCLKVRAD</sequence>
<name>A0AAD4SBP1_9MAGN</name>
<dbReference type="EMBL" id="JAJJMB010011896">
    <property type="protein sequence ID" value="KAI3895731.1"/>
    <property type="molecule type" value="Genomic_DNA"/>
</dbReference>
<reference evidence="1" key="1">
    <citation type="submission" date="2022-04" db="EMBL/GenBank/DDBJ databases">
        <title>A functionally conserved STORR gene fusion in Papaver species that diverged 16.8 million years ago.</title>
        <authorList>
            <person name="Catania T."/>
        </authorList>
    </citation>
    <scope>NUCLEOTIDE SEQUENCE</scope>
    <source>
        <strain evidence="1">S-188037</strain>
    </source>
</reference>
<comment type="caution">
    <text evidence="1">The sequence shown here is derived from an EMBL/GenBank/DDBJ whole genome shotgun (WGS) entry which is preliminary data.</text>
</comment>
<evidence type="ECO:0000313" key="2">
    <source>
        <dbReference type="Proteomes" id="UP001202328"/>
    </source>
</evidence>
<gene>
    <name evidence="1" type="ORF">MKW98_025522</name>
</gene>
<dbReference type="AlphaFoldDB" id="A0AAD4SBP1"/>